<accession>A0A2M9G1T0</accession>
<sequence>MGNTFLVVPGRCGRCGGGAGLRRQRHVRPLGRRCCTGDMLPASRVRPRRWKRFVSADAQRFPDAHRTARVIGRFTGSEVSGMGRVFVSAILAAALPLLAATAVSAHPHVWVDTRTAFIFDDQGRVSAVRTTWRFDELYSAFAIQGSDADSDGKTSEAELAELAATNVGHLAEWNYFTEVLVGTAEAGLGKVTEFGAEDDDGVLVMWFVLPLEYPVSPADVAVRLRTVDPSYYVAFDTDPAAEVALVGGAPGNCSAVGMAAGEQPENVSDTEVASLTQDSAWAAAFAPVVSLRCGR</sequence>
<evidence type="ECO:0008006" key="3">
    <source>
        <dbReference type="Google" id="ProtNLM"/>
    </source>
</evidence>
<evidence type="ECO:0000313" key="2">
    <source>
        <dbReference type="Proteomes" id="UP000229498"/>
    </source>
</evidence>
<dbReference type="AlphaFoldDB" id="A0A2M9G1T0"/>
<evidence type="ECO:0000313" key="1">
    <source>
        <dbReference type="EMBL" id="PJK29682.1"/>
    </source>
</evidence>
<gene>
    <name evidence="1" type="ORF">CVT23_11605</name>
</gene>
<dbReference type="EMBL" id="PHIG01000032">
    <property type="protein sequence ID" value="PJK29682.1"/>
    <property type="molecule type" value="Genomic_DNA"/>
</dbReference>
<name>A0A2M9G1T0_9PROT</name>
<protein>
    <recommendedName>
        <fullName evidence="3">DUF1007 domain-containing protein</fullName>
    </recommendedName>
</protein>
<reference evidence="1 2" key="1">
    <citation type="submission" date="2017-11" db="EMBL/GenBank/DDBJ databases">
        <title>Draft genome sequence of Rhizobiales bacterium SY3-13.</title>
        <authorList>
            <person name="Sun C."/>
        </authorList>
    </citation>
    <scope>NUCLEOTIDE SEQUENCE [LARGE SCALE GENOMIC DNA]</scope>
    <source>
        <strain evidence="1 2">SY3-13</strain>
    </source>
</reference>
<dbReference type="InterPro" id="IPR010412">
    <property type="entry name" value="DUF1007"/>
</dbReference>
<keyword evidence="2" id="KW-1185">Reference proteome</keyword>
<dbReference type="OrthoDB" id="9812956at2"/>
<comment type="caution">
    <text evidence="1">The sequence shown here is derived from an EMBL/GenBank/DDBJ whole genome shotgun (WGS) entry which is preliminary data.</text>
</comment>
<organism evidence="1 2">
    <name type="scientific">Minwuia thermotolerans</name>
    <dbReference type="NCBI Taxonomy" id="2056226"/>
    <lineage>
        <taxon>Bacteria</taxon>
        <taxon>Pseudomonadati</taxon>
        <taxon>Pseudomonadota</taxon>
        <taxon>Alphaproteobacteria</taxon>
        <taxon>Minwuiales</taxon>
        <taxon>Minwuiaceae</taxon>
        <taxon>Minwuia</taxon>
    </lineage>
</organism>
<dbReference type="Pfam" id="PF06226">
    <property type="entry name" value="DUF1007"/>
    <property type="match status" value="1"/>
</dbReference>
<dbReference type="Proteomes" id="UP000229498">
    <property type="component" value="Unassembled WGS sequence"/>
</dbReference>
<proteinExistence type="predicted"/>